<evidence type="ECO:0000313" key="1">
    <source>
        <dbReference type="EMBL" id="KAB2952736.1"/>
    </source>
</evidence>
<gene>
    <name evidence="1" type="ORF">F9B85_08790</name>
</gene>
<protein>
    <submittedName>
        <fullName evidence="1">Uncharacterized protein</fullName>
    </submittedName>
</protein>
<reference evidence="1 2" key="1">
    <citation type="submission" date="2019-10" db="EMBL/GenBank/DDBJ databases">
        <title>Whole-genome sequence of the extremophile Heliorestis acidaminivorans DSM 24790.</title>
        <authorList>
            <person name="Kyndt J.A."/>
            <person name="Meyer T.E."/>
        </authorList>
    </citation>
    <scope>NUCLEOTIDE SEQUENCE [LARGE SCALE GENOMIC DNA]</scope>
    <source>
        <strain evidence="1 2">DSM 24790</strain>
    </source>
</reference>
<dbReference type="Proteomes" id="UP000468766">
    <property type="component" value="Unassembled WGS sequence"/>
</dbReference>
<keyword evidence="2" id="KW-1185">Reference proteome</keyword>
<dbReference type="RefSeq" id="WP_151620013.1">
    <property type="nucleotide sequence ID" value="NZ_WBXO01000005.1"/>
</dbReference>
<comment type="caution">
    <text evidence="1">The sequence shown here is derived from an EMBL/GenBank/DDBJ whole genome shotgun (WGS) entry which is preliminary data.</text>
</comment>
<proteinExistence type="predicted"/>
<dbReference type="EMBL" id="WBXO01000005">
    <property type="protein sequence ID" value="KAB2952736.1"/>
    <property type="molecule type" value="Genomic_DNA"/>
</dbReference>
<evidence type="ECO:0000313" key="2">
    <source>
        <dbReference type="Proteomes" id="UP000468766"/>
    </source>
</evidence>
<accession>A0A6I0ER61</accession>
<dbReference type="AlphaFoldDB" id="A0A6I0ER61"/>
<sequence length="60" mass="6917">MNWNEIFDADHIPSIEDIREYLGEAKSIWDELTAYLISKKLTRPNLISLTANALHNQDGM</sequence>
<name>A0A6I0ER61_9FIRM</name>
<dbReference type="OrthoDB" id="9090890at2"/>
<organism evidence="1 2">
    <name type="scientific">Heliorestis acidaminivorans</name>
    <dbReference type="NCBI Taxonomy" id="553427"/>
    <lineage>
        <taxon>Bacteria</taxon>
        <taxon>Bacillati</taxon>
        <taxon>Bacillota</taxon>
        <taxon>Clostridia</taxon>
        <taxon>Eubacteriales</taxon>
        <taxon>Heliobacteriaceae</taxon>
        <taxon>Heliorestis</taxon>
    </lineage>
</organism>